<keyword evidence="2 6" id="KW-0812">Transmembrane</keyword>
<dbReference type="Proteomes" id="UP000316181">
    <property type="component" value="Unassembled WGS sequence"/>
</dbReference>
<evidence type="ECO:0008006" key="9">
    <source>
        <dbReference type="Google" id="ProtNLM"/>
    </source>
</evidence>
<evidence type="ECO:0000256" key="5">
    <source>
        <dbReference type="SAM" id="MobiDB-lite"/>
    </source>
</evidence>
<keyword evidence="3 6" id="KW-1133">Transmembrane helix</keyword>
<dbReference type="AlphaFoldDB" id="A0A542SPL0"/>
<protein>
    <recommendedName>
        <fullName evidence="9">DUF4870 domain-containing protein</fullName>
    </recommendedName>
</protein>
<evidence type="ECO:0000256" key="2">
    <source>
        <dbReference type="ARBA" id="ARBA00022692"/>
    </source>
</evidence>
<dbReference type="InterPro" id="IPR019109">
    <property type="entry name" value="MamF_MmsF"/>
</dbReference>
<dbReference type="EMBL" id="VFNV01000001">
    <property type="protein sequence ID" value="TQK76563.1"/>
    <property type="molecule type" value="Genomic_DNA"/>
</dbReference>
<name>A0A542SPL0_9MICO</name>
<accession>A0A542SPL0</accession>
<feature type="compositionally biased region" description="Low complexity" evidence="5">
    <location>
        <begin position="17"/>
        <end position="74"/>
    </location>
</feature>
<dbReference type="SUPFAM" id="SSF81995">
    <property type="entry name" value="beta-sandwich domain of Sec23/24"/>
    <property type="match status" value="1"/>
</dbReference>
<keyword evidence="8" id="KW-1185">Reference proteome</keyword>
<evidence type="ECO:0000313" key="7">
    <source>
        <dbReference type="EMBL" id="TQK76563.1"/>
    </source>
</evidence>
<proteinExistence type="predicted"/>
<sequence>MTYQPAETPEPTPQDPAAPQQPFQQPGYQAPQQPYQQPGHQAPQQPYQQPYQQPGHQAPQQPYQQPGYGAPQAAGSADLGQAALTHLLGGILLWLGALIGWLISKDKSEFNNEEGKKALNFQIVVSAAIIVLSIVQGVVAGAATTATLNSIYATGSAASGGFLSLLSGLIGLVILATWVISLILGIKNYSAVKAGQPSSYPIKFALIK</sequence>
<evidence type="ECO:0000313" key="8">
    <source>
        <dbReference type="Proteomes" id="UP000316181"/>
    </source>
</evidence>
<reference evidence="7 8" key="1">
    <citation type="submission" date="2019-06" db="EMBL/GenBank/DDBJ databases">
        <title>Sequencing the genomes of 1000 actinobacteria strains.</title>
        <authorList>
            <person name="Klenk H.-P."/>
        </authorList>
    </citation>
    <scope>NUCLEOTIDE SEQUENCE [LARGE SCALE GENOMIC DNA]</scope>
    <source>
        <strain evidence="7 8">DSM 10596</strain>
    </source>
</reference>
<comment type="caution">
    <text evidence="7">The sequence shown here is derived from an EMBL/GenBank/DDBJ whole genome shotgun (WGS) entry which is preliminary data.</text>
</comment>
<comment type="subcellular location">
    <subcellularLocation>
        <location evidence="1">Membrane</location>
        <topology evidence="1">Multi-pass membrane protein</topology>
    </subcellularLocation>
</comment>
<evidence type="ECO:0000256" key="1">
    <source>
        <dbReference type="ARBA" id="ARBA00004141"/>
    </source>
</evidence>
<evidence type="ECO:0000256" key="4">
    <source>
        <dbReference type="ARBA" id="ARBA00023136"/>
    </source>
</evidence>
<keyword evidence="4 6" id="KW-0472">Membrane</keyword>
<organism evidence="7 8">
    <name type="scientific">Rarobacter incanus</name>
    <dbReference type="NCBI Taxonomy" id="153494"/>
    <lineage>
        <taxon>Bacteria</taxon>
        <taxon>Bacillati</taxon>
        <taxon>Actinomycetota</taxon>
        <taxon>Actinomycetes</taxon>
        <taxon>Micrococcales</taxon>
        <taxon>Rarobacteraceae</taxon>
        <taxon>Rarobacter</taxon>
    </lineage>
</organism>
<dbReference type="Pfam" id="PF09685">
    <property type="entry name" value="MamF_MmsF"/>
    <property type="match status" value="1"/>
</dbReference>
<feature type="region of interest" description="Disordered" evidence="5">
    <location>
        <begin position="1"/>
        <end position="74"/>
    </location>
</feature>
<feature type="transmembrane region" description="Helical" evidence="6">
    <location>
        <begin position="83"/>
        <end position="103"/>
    </location>
</feature>
<dbReference type="RefSeq" id="WP_142111912.1">
    <property type="nucleotide sequence ID" value="NZ_BAAATB010000002.1"/>
</dbReference>
<gene>
    <name evidence="7" type="ORF">FB389_1246</name>
</gene>
<dbReference type="OrthoDB" id="9808930at2"/>
<evidence type="ECO:0000256" key="3">
    <source>
        <dbReference type="ARBA" id="ARBA00022989"/>
    </source>
</evidence>
<feature type="transmembrane region" description="Helical" evidence="6">
    <location>
        <begin position="163"/>
        <end position="186"/>
    </location>
</feature>
<evidence type="ECO:0000256" key="6">
    <source>
        <dbReference type="SAM" id="Phobius"/>
    </source>
</evidence>
<feature type="transmembrane region" description="Helical" evidence="6">
    <location>
        <begin position="123"/>
        <end position="143"/>
    </location>
</feature>